<sequence>MARTATKEADTFQANKYQRYFCNLSLEQDISAICPLIRAAPESRPPPPASTLVMEGRIGIGIGIDQARSDPGSDRIARSHGSKGSLADPGSASL</sequence>
<dbReference type="Proteomes" id="UP000652761">
    <property type="component" value="Unassembled WGS sequence"/>
</dbReference>
<dbReference type="AlphaFoldDB" id="A0A843WRG4"/>
<evidence type="ECO:0000313" key="2">
    <source>
        <dbReference type="EMBL" id="MQM05220.1"/>
    </source>
</evidence>
<accession>A0A843WRG4</accession>
<protein>
    <submittedName>
        <fullName evidence="2">Uncharacterized protein</fullName>
    </submittedName>
</protein>
<feature type="compositionally biased region" description="Basic and acidic residues" evidence="1">
    <location>
        <begin position="67"/>
        <end position="77"/>
    </location>
</feature>
<dbReference type="EMBL" id="NMUH01003373">
    <property type="protein sequence ID" value="MQM05220.1"/>
    <property type="molecule type" value="Genomic_DNA"/>
</dbReference>
<organism evidence="2 3">
    <name type="scientific">Colocasia esculenta</name>
    <name type="common">Wild taro</name>
    <name type="synonym">Arum esculentum</name>
    <dbReference type="NCBI Taxonomy" id="4460"/>
    <lineage>
        <taxon>Eukaryota</taxon>
        <taxon>Viridiplantae</taxon>
        <taxon>Streptophyta</taxon>
        <taxon>Embryophyta</taxon>
        <taxon>Tracheophyta</taxon>
        <taxon>Spermatophyta</taxon>
        <taxon>Magnoliopsida</taxon>
        <taxon>Liliopsida</taxon>
        <taxon>Araceae</taxon>
        <taxon>Aroideae</taxon>
        <taxon>Colocasieae</taxon>
        <taxon>Colocasia</taxon>
    </lineage>
</organism>
<gene>
    <name evidence="2" type="ORF">Taro_038030</name>
</gene>
<name>A0A843WRG4_COLES</name>
<proteinExistence type="predicted"/>
<evidence type="ECO:0000256" key="1">
    <source>
        <dbReference type="SAM" id="MobiDB-lite"/>
    </source>
</evidence>
<evidence type="ECO:0000313" key="3">
    <source>
        <dbReference type="Proteomes" id="UP000652761"/>
    </source>
</evidence>
<keyword evidence="3" id="KW-1185">Reference proteome</keyword>
<comment type="caution">
    <text evidence="2">The sequence shown here is derived from an EMBL/GenBank/DDBJ whole genome shotgun (WGS) entry which is preliminary data.</text>
</comment>
<feature type="region of interest" description="Disordered" evidence="1">
    <location>
        <begin position="63"/>
        <end position="94"/>
    </location>
</feature>
<reference evidence="2" key="1">
    <citation type="submission" date="2017-07" db="EMBL/GenBank/DDBJ databases">
        <title>Taro Niue Genome Assembly and Annotation.</title>
        <authorList>
            <person name="Atibalentja N."/>
            <person name="Keating K."/>
            <person name="Fields C.J."/>
        </authorList>
    </citation>
    <scope>NUCLEOTIDE SEQUENCE</scope>
    <source>
        <strain evidence="2">Niue_2</strain>
        <tissue evidence="2">Leaf</tissue>
    </source>
</reference>